<evidence type="ECO:0000313" key="3">
    <source>
        <dbReference type="EMBL" id="KAA6391910.1"/>
    </source>
</evidence>
<dbReference type="InterPro" id="IPR023347">
    <property type="entry name" value="Lysozyme_dom_sf"/>
</dbReference>
<accession>A0A5J4WAW2</accession>
<dbReference type="Proteomes" id="UP000324800">
    <property type="component" value="Unassembled WGS sequence"/>
</dbReference>
<keyword evidence="1" id="KW-0929">Antimicrobial</keyword>
<keyword evidence="2" id="KW-0081">Bacteriolytic enzyme</keyword>
<gene>
    <name evidence="3" type="ORF">EZS28_012565</name>
</gene>
<proteinExistence type="predicted"/>
<dbReference type="Pfam" id="PF00959">
    <property type="entry name" value="Phage_lysozyme"/>
    <property type="match status" value="1"/>
</dbReference>
<dbReference type="GO" id="GO:0003796">
    <property type="term" value="F:lysozyme activity"/>
    <property type="evidence" value="ECO:0007669"/>
    <property type="project" value="InterPro"/>
</dbReference>
<reference evidence="3 4" key="1">
    <citation type="submission" date="2019-03" db="EMBL/GenBank/DDBJ databases">
        <title>Single cell metagenomics reveals metabolic interactions within the superorganism composed of flagellate Streblomastix strix and complex community of Bacteroidetes bacteria on its surface.</title>
        <authorList>
            <person name="Treitli S.C."/>
            <person name="Kolisko M."/>
            <person name="Husnik F."/>
            <person name="Keeling P."/>
            <person name="Hampl V."/>
        </authorList>
    </citation>
    <scope>NUCLEOTIDE SEQUENCE [LARGE SCALE GENOMIC DNA]</scope>
    <source>
        <strain evidence="3">ST1C</strain>
    </source>
</reference>
<protein>
    <submittedName>
        <fullName evidence="3">Uncharacterized protein</fullName>
    </submittedName>
</protein>
<comment type="caution">
    <text evidence="3">The sequence shown here is derived from an EMBL/GenBank/DDBJ whole genome shotgun (WGS) entry which is preliminary data.</text>
</comment>
<dbReference type="EMBL" id="SNRW01002723">
    <property type="protein sequence ID" value="KAA6391910.1"/>
    <property type="molecule type" value="Genomic_DNA"/>
</dbReference>
<evidence type="ECO:0000313" key="4">
    <source>
        <dbReference type="Proteomes" id="UP000324800"/>
    </source>
</evidence>
<dbReference type="GO" id="GO:0016998">
    <property type="term" value="P:cell wall macromolecule catabolic process"/>
    <property type="evidence" value="ECO:0007669"/>
    <property type="project" value="InterPro"/>
</dbReference>
<name>A0A5J4WAW2_9EUKA</name>
<sequence>MTSLLFNAGTNFFANSKLLKKLNNGDDAGAAKEFLDIDNIKDKNGIWRKEPGLTKRRKDESKTFMSGLEQNYEYNYYQAFAHQHPLQVCDHGASMMPLDVVSFNVRKQISCNASLSTHITSSAFSTS</sequence>
<dbReference type="SUPFAM" id="SSF53955">
    <property type="entry name" value="Lysozyme-like"/>
    <property type="match status" value="1"/>
</dbReference>
<dbReference type="InterPro" id="IPR023346">
    <property type="entry name" value="Lysozyme-like_dom_sf"/>
</dbReference>
<dbReference type="GO" id="GO:0031640">
    <property type="term" value="P:killing of cells of another organism"/>
    <property type="evidence" value="ECO:0007669"/>
    <property type="project" value="UniProtKB-KW"/>
</dbReference>
<organism evidence="3 4">
    <name type="scientific">Streblomastix strix</name>
    <dbReference type="NCBI Taxonomy" id="222440"/>
    <lineage>
        <taxon>Eukaryota</taxon>
        <taxon>Metamonada</taxon>
        <taxon>Preaxostyla</taxon>
        <taxon>Oxymonadida</taxon>
        <taxon>Streblomastigidae</taxon>
        <taxon>Streblomastix</taxon>
    </lineage>
</organism>
<dbReference type="InterPro" id="IPR002196">
    <property type="entry name" value="Glyco_hydro_24"/>
</dbReference>
<dbReference type="GO" id="GO:0009253">
    <property type="term" value="P:peptidoglycan catabolic process"/>
    <property type="evidence" value="ECO:0007669"/>
    <property type="project" value="InterPro"/>
</dbReference>
<evidence type="ECO:0000256" key="1">
    <source>
        <dbReference type="ARBA" id="ARBA00022529"/>
    </source>
</evidence>
<dbReference type="Gene3D" id="1.10.530.40">
    <property type="match status" value="1"/>
</dbReference>
<evidence type="ECO:0000256" key="2">
    <source>
        <dbReference type="ARBA" id="ARBA00022638"/>
    </source>
</evidence>
<dbReference type="AlphaFoldDB" id="A0A5J4WAW2"/>
<dbReference type="GO" id="GO:0042742">
    <property type="term" value="P:defense response to bacterium"/>
    <property type="evidence" value="ECO:0007669"/>
    <property type="project" value="UniProtKB-KW"/>
</dbReference>